<protein>
    <submittedName>
        <fullName evidence="1">Uncharacterized protein</fullName>
    </submittedName>
</protein>
<proteinExistence type="predicted"/>
<name>A0A660HPT7_9EURY</name>
<accession>A0A660HPT7</accession>
<evidence type="ECO:0000313" key="2">
    <source>
        <dbReference type="Proteomes" id="UP000053087"/>
    </source>
</evidence>
<gene>
    <name evidence="1" type="ORF">AOB57_002610</name>
</gene>
<keyword evidence="2" id="KW-1185">Reference proteome</keyword>
<dbReference type="KEGG" id="mfz:AOB57_002610"/>
<reference evidence="1 2" key="1">
    <citation type="journal article" date="2016" name="Int. J. Syst. Evol. Microbiol.">
        <title>Methanosarcina flavescens sp. nov., a methanogenic archaeon isolated from a full-scale anaerobic digester.</title>
        <authorList>
            <person name="Kern T."/>
            <person name="Fischer M.A."/>
            <person name="Deppenmeier U."/>
            <person name="Schmitz R.A."/>
            <person name="Rother M."/>
        </authorList>
    </citation>
    <scope>NUCLEOTIDE SEQUENCE [LARGE SCALE GENOMIC DNA]</scope>
    <source>
        <strain evidence="1 2">E03.2</strain>
    </source>
</reference>
<dbReference type="EMBL" id="CP032683">
    <property type="protein sequence ID" value="AYK14232.1"/>
    <property type="molecule type" value="Genomic_DNA"/>
</dbReference>
<dbReference type="AlphaFoldDB" id="A0A660HPT7"/>
<evidence type="ECO:0000313" key="1">
    <source>
        <dbReference type="EMBL" id="AYK14232.1"/>
    </source>
</evidence>
<sequence length="63" mass="7080">MTNLWEACLKNSAKPEELAPGDILMQGNNYFFEIIFKSPPAVIFAACLGSTLKSLQYFILSFF</sequence>
<dbReference type="Proteomes" id="UP000053087">
    <property type="component" value="Chromosome"/>
</dbReference>
<organism evidence="1 2">
    <name type="scientific">Methanosarcina flavescens</name>
    <dbReference type="NCBI Taxonomy" id="1715806"/>
    <lineage>
        <taxon>Archaea</taxon>
        <taxon>Methanobacteriati</taxon>
        <taxon>Methanobacteriota</taxon>
        <taxon>Stenosarchaea group</taxon>
        <taxon>Methanomicrobia</taxon>
        <taxon>Methanosarcinales</taxon>
        <taxon>Methanosarcinaceae</taxon>
        <taxon>Methanosarcina</taxon>
    </lineage>
</organism>